<evidence type="ECO:0000259" key="2">
    <source>
        <dbReference type="SMART" id="SM00363"/>
    </source>
</evidence>
<comment type="caution">
    <text evidence="3">The sequence shown here is derived from an EMBL/GenBank/DDBJ whole genome shotgun (WGS) entry which is preliminary data.</text>
</comment>
<dbReference type="EMBL" id="BMAY01000017">
    <property type="protein sequence ID" value="GFZ27738.1"/>
    <property type="molecule type" value="Genomic_DNA"/>
</dbReference>
<dbReference type="InterPro" id="IPR002942">
    <property type="entry name" value="S4_RNA-bd"/>
</dbReference>
<protein>
    <submittedName>
        <fullName evidence="3">Cell division protein</fullName>
    </submittedName>
</protein>
<dbReference type="GO" id="GO:0051301">
    <property type="term" value="P:cell division"/>
    <property type="evidence" value="ECO:0007669"/>
    <property type="project" value="UniProtKB-KW"/>
</dbReference>
<accession>A0A916QKP6</accession>
<dbReference type="GO" id="GO:0003723">
    <property type="term" value="F:RNA binding"/>
    <property type="evidence" value="ECO:0007669"/>
    <property type="project" value="UniProtKB-KW"/>
</dbReference>
<dbReference type="Pfam" id="PF17774">
    <property type="entry name" value="YlmH_RBD"/>
    <property type="match status" value="1"/>
</dbReference>
<dbReference type="CDD" id="cd00165">
    <property type="entry name" value="S4"/>
    <property type="match status" value="1"/>
</dbReference>
<dbReference type="SMART" id="SM00363">
    <property type="entry name" value="S4"/>
    <property type="match status" value="1"/>
</dbReference>
<evidence type="ECO:0000313" key="4">
    <source>
        <dbReference type="Proteomes" id="UP000677218"/>
    </source>
</evidence>
<keyword evidence="1" id="KW-0694">RNA-binding</keyword>
<dbReference type="PANTHER" id="PTHR13633:SF3">
    <property type="entry name" value="MITOCHONDRIAL TRANSCRIPTION RESCUE FACTOR 1"/>
    <property type="match status" value="1"/>
</dbReference>
<dbReference type="SUPFAM" id="SSF55174">
    <property type="entry name" value="Alpha-L RNA-binding motif"/>
    <property type="match status" value="1"/>
</dbReference>
<dbReference type="PROSITE" id="PS50889">
    <property type="entry name" value="S4"/>
    <property type="match status" value="1"/>
</dbReference>
<dbReference type="PANTHER" id="PTHR13633">
    <property type="entry name" value="MITOCHONDRIAL TRANSCRIPTION RESCUE FACTOR 1"/>
    <property type="match status" value="1"/>
</dbReference>
<dbReference type="Gene3D" id="3.30.70.330">
    <property type="match status" value="1"/>
</dbReference>
<evidence type="ECO:0000256" key="1">
    <source>
        <dbReference type="PROSITE-ProRule" id="PRU00182"/>
    </source>
</evidence>
<gene>
    <name evidence="3" type="ORF">LCB40_16180</name>
</gene>
<dbReference type="InterPro" id="IPR012677">
    <property type="entry name" value="Nucleotide-bd_a/b_plait_sf"/>
</dbReference>
<evidence type="ECO:0000313" key="3">
    <source>
        <dbReference type="EMBL" id="GFZ27738.1"/>
    </source>
</evidence>
<dbReference type="RefSeq" id="WP_212781418.1">
    <property type="nucleotide sequence ID" value="NZ_BMAY01000017.1"/>
</dbReference>
<proteinExistence type="predicted"/>
<keyword evidence="3" id="KW-0132">Cell division</keyword>
<dbReference type="Proteomes" id="UP000677218">
    <property type="component" value="Unassembled WGS sequence"/>
</dbReference>
<dbReference type="AlphaFoldDB" id="A0A916QKP6"/>
<sequence>MQKRQASSFYPHFEQAERPTIDYFVGLFNRLMFQQEPILTDFLNPRERSILQTVVGGEAFLDEFGGFKQAERKRVWLTSEWTSHQFDEFEVAPFEIKYPSKFAQLSHGAIMGTLANAGIELKSFGDIITDGKGRWQFFAKAELTDFFLDEIQRIGSTKVKLNLIDWKEVLTPEDESVEDTIVAASMRVDAILAAASKHSRKQIQEDVNSQLVKLNWHNLAESNIIVNIGDVISLRHFGRVQVMSVATTKKGKFKVVLKLWRTKGHKRKIG</sequence>
<dbReference type="InterPro" id="IPR040591">
    <property type="entry name" value="RqcP2_RBD"/>
</dbReference>
<reference evidence="3" key="1">
    <citation type="submission" date="2020-08" db="EMBL/GenBank/DDBJ databases">
        <title>Taxonomic study for Lactobacillus species isolated from hardwood bark.</title>
        <authorList>
            <person name="Tohno M."/>
            <person name="Tanizawa Y."/>
        </authorList>
    </citation>
    <scope>NUCLEOTIDE SEQUENCE</scope>
    <source>
        <strain evidence="3">B40</strain>
    </source>
</reference>
<name>A0A916QKP6_9LACO</name>
<feature type="domain" description="RNA-binding S4" evidence="2">
    <location>
        <begin position="186"/>
        <end position="248"/>
    </location>
</feature>
<organism evidence="3 4">
    <name type="scientific">Lactobacillus corticis</name>
    <dbReference type="NCBI Taxonomy" id="2201249"/>
    <lineage>
        <taxon>Bacteria</taxon>
        <taxon>Bacillati</taxon>
        <taxon>Bacillota</taxon>
        <taxon>Bacilli</taxon>
        <taxon>Lactobacillales</taxon>
        <taxon>Lactobacillaceae</taxon>
        <taxon>Lactobacillus</taxon>
    </lineage>
</organism>
<keyword evidence="4" id="KW-1185">Reference proteome</keyword>
<dbReference type="Gene3D" id="3.30.1370.160">
    <property type="match status" value="1"/>
</dbReference>
<keyword evidence="3" id="KW-0131">Cell cycle</keyword>